<accession>B2HIC9</accession>
<dbReference type="OrthoDB" id="9787486at2"/>
<reference evidence="3 4" key="1">
    <citation type="journal article" date="2008" name="Genome Res.">
        <title>Insights from the complete genome sequence of Mycobacterium marinum on the evolution of Mycobacterium tuberculosis.</title>
        <authorList>
            <person name="Stinear T.P."/>
            <person name="Seemann T."/>
            <person name="Harrison P.F."/>
            <person name="Jenkin G.A."/>
            <person name="Davies J.K."/>
            <person name="Johnson P.D."/>
            <person name="Abdellah Z."/>
            <person name="Arrowsmith C."/>
            <person name="Chillingworth T."/>
            <person name="Churcher C."/>
            <person name="Clarke K."/>
            <person name="Cronin A."/>
            <person name="Davis P."/>
            <person name="Goodhead I."/>
            <person name="Holroyd N."/>
            <person name="Jagels K."/>
            <person name="Lord A."/>
            <person name="Moule S."/>
            <person name="Mungall K."/>
            <person name="Norbertczak H."/>
            <person name="Quail M.A."/>
            <person name="Rabbinowitsch E."/>
            <person name="Walker D."/>
            <person name="White B."/>
            <person name="Whitehead S."/>
            <person name="Small P.L."/>
            <person name="Brosch R."/>
            <person name="Ramakrishnan L."/>
            <person name="Fischbach M.A."/>
            <person name="Parkhill J."/>
            <person name="Cole S.T."/>
        </authorList>
    </citation>
    <scope>NUCLEOTIDE SEQUENCE [LARGE SCALE GENOMIC DNA]</scope>
    <source>
        <strain evidence="4">ATCC BAA-535 / M</strain>
    </source>
</reference>
<organism evidence="3 4">
    <name type="scientific">Mycobacterium marinum (strain ATCC BAA-535 / M)</name>
    <dbReference type="NCBI Taxonomy" id="216594"/>
    <lineage>
        <taxon>Bacteria</taxon>
        <taxon>Bacillati</taxon>
        <taxon>Actinomycetota</taxon>
        <taxon>Actinomycetes</taxon>
        <taxon>Mycobacteriales</taxon>
        <taxon>Mycobacteriaceae</taxon>
        <taxon>Mycobacterium</taxon>
        <taxon>Mycobacterium ulcerans group</taxon>
    </lineage>
</organism>
<dbReference type="Pfam" id="PF13561">
    <property type="entry name" value="adh_short_C2"/>
    <property type="match status" value="1"/>
</dbReference>
<dbReference type="PANTHER" id="PTHR43477:SF1">
    <property type="entry name" value="DIHYDROANTICAPSIN 7-DEHYDROGENASE"/>
    <property type="match status" value="1"/>
</dbReference>
<dbReference type="InterPro" id="IPR051122">
    <property type="entry name" value="SDR_DHRS6-like"/>
</dbReference>
<name>B2HIC9_MYCMM</name>
<proteinExistence type="inferred from homology"/>
<dbReference type="SUPFAM" id="SSF51735">
    <property type="entry name" value="NAD(P)-binding Rossmann-fold domains"/>
    <property type="match status" value="1"/>
</dbReference>
<sequence length="202" mass="21152">MKAVVVGSGAVGAAVARTLRAHDHEVVSVGRTSGDYLADLTDIGSLRRLFEAIGEFAAVACAAGDVFPAQLEMSTDKQWTDSIAAKGRGQIDLVRAALPHIADRGSFTLISGVLGEEITAACTIGATVNAMVEGFVVAAATELPRGIRINCVSPTVLAESPHFQPYFPGYPPVSAEDVATAYLRAISNPFTGRILKLHKTNC</sequence>
<protein>
    <submittedName>
        <fullName evidence="3">Conserved hypothetical short-chain dehydrogenase</fullName>
    </submittedName>
</protein>
<dbReference type="CDD" id="cd11731">
    <property type="entry name" value="Lin1944_like_SDR_c"/>
    <property type="match status" value="1"/>
</dbReference>
<dbReference type="NCBIfam" id="NF005754">
    <property type="entry name" value="PRK07578.1"/>
    <property type="match status" value="1"/>
</dbReference>
<dbReference type="Gene3D" id="3.40.50.720">
    <property type="entry name" value="NAD(P)-binding Rossmann-like Domain"/>
    <property type="match status" value="1"/>
</dbReference>
<dbReference type="PANTHER" id="PTHR43477">
    <property type="entry name" value="DIHYDROANTICAPSIN 7-DEHYDROGENASE"/>
    <property type="match status" value="1"/>
</dbReference>
<dbReference type="Proteomes" id="UP000001190">
    <property type="component" value="Chromosome"/>
</dbReference>
<keyword evidence="2" id="KW-0560">Oxidoreductase</keyword>
<evidence type="ECO:0000256" key="1">
    <source>
        <dbReference type="ARBA" id="ARBA00006484"/>
    </source>
</evidence>
<comment type="similarity">
    <text evidence="1">Belongs to the short-chain dehydrogenases/reductases (SDR) family.</text>
</comment>
<dbReference type="EMBL" id="CP000854">
    <property type="protein sequence ID" value="ACC38555.1"/>
    <property type="molecule type" value="Genomic_DNA"/>
</dbReference>
<keyword evidence="4" id="KW-1185">Reference proteome</keyword>
<dbReference type="GO" id="GO:0016491">
    <property type="term" value="F:oxidoreductase activity"/>
    <property type="evidence" value="ECO:0007669"/>
    <property type="project" value="UniProtKB-KW"/>
</dbReference>
<evidence type="ECO:0000256" key="2">
    <source>
        <dbReference type="ARBA" id="ARBA00023002"/>
    </source>
</evidence>
<dbReference type="RefSeq" id="WP_012392087.1">
    <property type="nucleotide sequence ID" value="NC_010612.1"/>
</dbReference>
<dbReference type="InterPro" id="IPR002347">
    <property type="entry name" value="SDR_fam"/>
</dbReference>
<dbReference type="InterPro" id="IPR036291">
    <property type="entry name" value="NAD(P)-bd_dom_sf"/>
</dbReference>
<dbReference type="AlphaFoldDB" id="B2HIC9"/>
<dbReference type="HOGENOM" id="CLU_091006_0_0_11"/>
<evidence type="ECO:0000313" key="3">
    <source>
        <dbReference type="EMBL" id="ACC38555.1"/>
    </source>
</evidence>
<evidence type="ECO:0000313" key="4">
    <source>
        <dbReference type="Proteomes" id="UP000001190"/>
    </source>
</evidence>
<dbReference type="STRING" id="216594.MMAR_0084"/>
<gene>
    <name evidence="3" type="ordered locus">MMAR_0084</name>
</gene>
<dbReference type="KEGG" id="mmi:MMAR_0084"/>
<dbReference type="eggNOG" id="COG1028">
    <property type="taxonomic scope" value="Bacteria"/>
</dbReference>